<name>A0A5J9SX29_9POAL</name>
<dbReference type="AlphaFoldDB" id="A0A5J9SX29"/>
<reference evidence="1 2" key="1">
    <citation type="journal article" date="2019" name="Sci. Rep.">
        <title>A high-quality genome of Eragrostis curvula grass provides insights into Poaceae evolution and supports new strategies to enhance forage quality.</title>
        <authorList>
            <person name="Carballo J."/>
            <person name="Santos B.A.C.M."/>
            <person name="Zappacosta D."/>
            <person name="Garbus I."/>
            <person name="Selva J.P."/>
            <person name="Gallo C.A."/>
            <person name="Diaz A."/>
            <person name="Albertini E."/>
            <person name="Caccamo M."/>
            <person name="Echenique V."/>
        </authorList>
    </citation>
    <scope>NUCLEOTIDE SEQUENCE [LARGE SCALE GENOMIC DNA]</scope>
    <source>
        <strain evidence="2">cv. Victoria</strain>
        <tissue evidence="1">Leaf</tissue>
    </source>
</reference>
<accession>A0A5J9SX29</accession>
<feature type="non-terminal residue" evidence="1">
    <location>
        <position position="1"/>
    </location>
</feature>
<gene>
    <name evidence="1" type="ORF">EJB05_50952</name>
</gene>
<organism evidence="1 2">
    <name type="scientific">Eragrostis curvula</name>
    <name type="common">weeping love grass</name>
    <dbReference type="NCBI Taxonomy" id="38414"/>
    <lineage>
        <taxon>Eukaryota</taxon>
        <taxon>Viridiplantae</taxon>
        <taxon>Streptophyta</taxon>
        <taxon>Embryophyta</taxon>
        <taxon>Tracheophyta</taxon>
        <taxon>Spermatophyta</taxon>
        <taxon>Magnoliopsida</taxon>
        <taxon>Liliopsida</taxon>
        <taxon>Poales</taxon>
        <taxon>Poaceae</taxon>
        <taxon>PACMAD clade</taxon>
        <taxon>Chloridoideae</taxon>
        <taxon>Eragrostideae</taxon>
        <taxon>Eragrostidinae</taxon>
        <taxon>Eragrostis</taxon>
    </lineage>
</organism>
<dbReference type="EMBL" id="RWGY01000169">
    <property type="protein sequence ID" value="TVU03514.1"/>
    <property type="molecule type" value="Genomic_DNA"/>
</dbReference>
<keyword evidence="2" id="KW-1185">Reference proteome</keyword>
<evidence type="ECO:0000313" key="2">
    <source>
        <dbReference type="Proteomes" id="UP000324897"/>
    </source>
</evidence>
<evidence type="ECO:0000313" key="1">
    <source>
        <dbReference type="EMBL" id="TVU03514.1"/>
    </source>
</evidence>
<protein>
    <submittedName>
        <fullName evidence="1">Uncharacterized protein</fullName>
    </submittedName>
</protein>
<sequence>MQAGRGARLWLRGNTMVAVIRFLESNWGHNMTKNALICLAEVKKRPHYAVHNQALDFTVVSTVAFTKKHSCNLQLSNVLEWRWKRGWYLSDSQGLTNEGIPFWSDCLDLVSLGPPSPRSGGAAPGATRAMALEDADYHIMTVELINNASEESGLGWENPSGMASSEHLIYRYSPVSC</sequence>
<comment type="caution">
    <text evidence="1">The sequence shown here is derived from an EMBL/GenBank/DDBJ whole genome shotgun (WGS) entry which is preliminary data.</text>
</comment>
<dbReference type="Gramene" id="TVU03514">
    <property type="protein sequence ID" value="TVU03514"/>
    <property type="gene ID" value="EJB05_50952"/>
</dbReference>
<dbReference type="Proteomes" id="UP000324897">
    <property type="component" value="Unassembled WGS sequence"/>
</dbReference>
<proteinExistence type="predicted"/>